<dbReference type="PANTHER" id="PTHR11586">
    <property type="entry name" value="TRNA-AMINOACYLATION COFACTOR ARC1 FAMILY MEMBER"/>
    <property type="match status" value="1"/>
</dbReference>
<sequence length="251" mass="27110">MASASALLNEMIADLESILGLQPGQDPYAPEPSTSEGGRKGKGNTESTKKPNKKEKAPKSEKKNKNEKSSQKQNAPAGDQPDITKIDLRVGKITKVWRHETADKLYCEEIDVGEDEPRAIASGLVPHYSLEEMQGRRVLVLCNLKPRNLVGFKSHGMVLCAVENKPDGSEKVEFVEPPEGAAVGERVQYEGLGGGPFEPITAAQVEKKKVFPAVLPNLSTDANHVGMWKGHKMMTSAGPCVAATISNGKLR</sequence>
<feature type="compositionally biased region" description="Basic and acidic residues" evidence="4">
    <location>
        <begin position="54"/>
        <end position="70"/>
    </location>
</feature>
<dbReference type="InterPro" id="IPR012340">
    <property type="entry name" value="NA-bd_OB-fold"/>
</dbReference>
<dbReference type="PROSITE" id="PS50886">
    <property type="entry name" value="TRBD"/>
    <property type="match status" value="1"/>
</dbReference>
<gene>
    <name evidence="6" type="ORF">FJAP1339_LOCUS11029</name>
</gene>
<dbReference type="InterPro" id="IPR051270">
    <property type="entry name" value="Tyrosine-tRNA_ligase_regulator"/>
</dbReference>
<reference evidence="6" key="1">
    <citation type="submission" date="2021-01" db="EMBL/GenBank/DDBJ databases">
        <authorList>
            <person name="Corre E."/>
            <person name="Pelletier E."/>
            <person name="Niang G."/>
            <person name="Scheremetjew M."/>
            <person name="Finn R."/>
            <person name="Kale V."/>
            <person name="Holt S."/>
            <person name="Cochrane G."/>
            <person name="Meng A."/>
            <person name="Brown T."/>
            <person name="Cohen L."/>
        </authorList>
    </citation>
    <scope>NUCLEOTIDE SEQUENCE</scope>
    <source>
        <strain evidence="6">CCMP1661</strain>
    </source>
</reference>
<name>A0A7S2Y0W4_9STRA</name>
<dbReference type="Gene3D" id="2.40.50.140">
    <property type="entry name" value="Nucleic acid-binding proteins"/>
    <property type="match status" value="1"/>
</dbReference>
<dbReference type="AlphaFoldDB" id="A0A7S2Y0W4"/>
<evidence type="ECO:0000313" key="6">
    <source>
        <dbReference type="EMBL" id="CAD9873043.1"/>
    </source>
</evidence>
<keyword evidence="2 3" id="KW-0694">RNA-binding</keyword>
<evidence type="ECO:0000256" key="1">
    <source>
        <dbReference type="ARBA" id="ARBA00022555"/>
    </source>
</evidence>
<dbReference type="CDD" id="cd02799">
    <property type="entry name" value="tRNA_bind_EMAP-II_like"/>
    <property type="match status" value="1"/>
</dbReference>
<dbReference type="FunFam" id="2.40.50.140:FF:000225">
    <property type="entry name" value="tyrosine--tRNA ligase, cytoplasmic"/>
    <property type="match status" value="1"/>
</dbReference>
<evidence type="ECO:0000256" key="2">
    <source>
        <dbReference type="ARBA" id="ARBA00022884"/>
    </source>
</evidence>
<keyword evidence="1 3" id="KW-0820">tRNA-binding</keyword>
<dbReference type="GO" id="GO:0000049">
    <property type="term" value="F:tRNA binding"/>
    <property type="evidence" value="ECO:0007669"/>
    <property type="project" value="UniProtKB-UniRule"/>
</dbReference>
<dbReference type="Pfam" id="PF01588">
    <property type="entry name" value="tRNA_bind"/>
    <property type="match status" value="1"/>
</dbReference>
<dbReference type="SUPFAM" id="SSF50249">
    <property type="entry name" value="Nucleic acid-binding proteins"/>
    <property type="match status" value="1"/>
</dbReference>
<feature type="region of interest" description="Disordered" evidence="4">
    <location>
        <begin position="19"/>
        <end position="83"/>
    </location>
</feature>
<accession>A0A7S2Y0W4</accession>
<organism evidence="6">
    <name type="scientific">Fibrocapsa japonica</name>
    <dbReference type="NCBI Taxonomy" id="94617"/>
    <lineage>
        <taxon>Eukaryota</taxon>
        <taxon>Sar</taxon>
        <taxon>Stramenopiles</taxon>
        <taxon>Ochrophyta</taxon>
        <taxon>Raphidophyceae</taxon>
        <taxon>Chattonellales</taxon>
        <taxon>Chattonellaceae</taxon>
        <taxon>Fibrocapsa</taxon>
    </lineage>
</organism>
<proteinExistence type="predicted"/>
<dbReference type="InterPro" id="IPR002547">
    <property type="entry name" value="tRNA-bd_dom"/>
</dbReference>
<evidence type="ECO:0000259" key="5">
    <source>
        <dbReference type="PROSITE" id="PS50886"/>
    </source>
</evidence>
<evidence type="ECO:0000256" key="3">
    <source>
        <dbReference type="PROSITE-ProRule" id="PRU00209"/>
    </source>
</evidence>
<feature type="domain" description="TRNA-binding" evidence="5">
    <location>
        <begin position="82"/>
        <end position="188"/>
    </location>
</feature>
<evidence type="ECO:0000256" key="4">
    <source>
        <dbReference type="SAM" id="MobiDB-lite"/>
    </source>
</evidence>
<protein>
    <recommendedName>
        <fullName evidence="5">tRNA-binding domain-containing protein</fullName>
    </recommendedName>
</protein>
<dbReference type="EMBL" id="HBHR01021652">
    <property type="protein sequence ID" value="CAD9873043.1"/>
    <property type="molecule type" value="Transcribed_RNA"/>
</dbReference>
<dbReference type="PANTHER" id="PTHR11586:SF33">
    <property type="entry name" value="AMINOACYL TRNA SYNTHASE COMPLEX-INTERACTING MULTIFUNCTIONAL PROTEIN 1"/>
    <property type="match status" value="1"/>
</dbReference>